<accession>A0A7G9YSG1</accession>
<reference evidence="1" key="1">
    <citation type="submission" date="2020-06" db="EMBL/GenBank/DDBJ databases">
        <title>Unique genomic features of the anaerobic methanotrophic archaea.</title>
        <authorList>
            <person name="Chadwick G.L."/>
            <person name="Skennerton C.T."/>
            <person name="Laso-Perez R."/>
            <person name="Leu A.O."/>
            <person name="Speth D.R."/>
            <person name="Yu H."/>
            <person name="Morgan-Lang C."/>
            <person name="Hatzenpichler R."/>
            <person name="Goudeau D."/>
            <person name="Malmstrom R."/>
            <person name="Brazelton W.J."/>
            <person name="Woyke T."/>
            <person name="Hallam S.J."/>
            <person name="Tyson G.W."/>
            <person name="Wegener G."/>
            <person name="Boetius A."/>
            <person name="Orphan V."/>
        </authorList>
    </citation>
    <scope>NUCLEOTIDE SEQUENCE</scope>
</reference>
<organism evidence="1">
    <name type="scientific">Candidatus Methanophagaceae archaeon ANME-1 ERB6</name>
    <dbReference type="NCBI Taxonomy" id="2759912"/>
    <lineage>
        <taxon>Archaea</taxon>
        <taxon>Methanobacteriati</taxon>
        <taxon>Methanobacteriota</taxon>
        <taxon>Stenosarchaea group</taxon>
        <taxon>Methanomicrobia</taxon>
        <taxon>Candidatus Methanophagales</taxon>
        <taxon>Candidatus Methanophagaceae</taxon>
    </lineage>
</organism>
<dbReference type="EMBL" id="MT631456">
    <property type="protein sequence ID" value="QNO50945.1"/>
    <property type="molecule type" value="Genomic_DNA"/>
</dbReference>
<protein>
    <submittedName>
        <fullName evidence="1">Uncharacterized protein</fullName>
    </submittedName>
</protein>
<sequence length="126" mass="14563">MTDNVSTMPFVWVYDDDVTIKGKKLRITYIADTSTPGELTEIIGFLIETGLSKAEKMREILQIMERILKDDGRFTDIAAEMKSYRETVFSRSIPFTMIEARAILSKLRKWQNTIQRRSSAQNSSEF</sequence>
<dbReference type="AlphaFoldDB" id="A0A7G9YSG1"/>
<evidence type="ECO:0000313" key="1">
    <source>
        <dbReference type="EMBL" id="QNO50945.1"/>
    </source>
</evidence>
<gene>
    <name evidence="1" type="ORF">BBGANOMO_00019</name>
</gene>
<name>A0A7G9YSG1_9EURY</name>
<proteinExistence type="predicted"/>